<keyword evidence="3" id="KW-1185">Reference proteome</keyword>
<dbReference type="AlphaFoldDB" id="A0A6N7L5Z1"/>
<evidence type="ECO:0000256" key="1">
    <source>
        <dbReference type="SAM" id="MobiDB-lite"/>
    </source>
</evidence>
<proteinExistence type="predicted"/>
<dbReference type="OrthoDB" id="9985348at2"/>
<organism evidence="2 3">
    <name type="scientific">Streptomyces kaniharaensis</name>
    <dbReference type="NCBI Taxonomy" id="212423"/>
    <lineage>
        <taxon>Bacteria</taxon>
        <taxon>Bacillati</taxon>
        <taxon>Actinomycetota</taxon>
        <taxon>Actinomycetes</taxon>
        <taxon>Kitasatosporales</taxon>
        <taxon>Streptomycetaceae</taxon>
        <taxon>Streptomyces</taxon>
    </lineage>
</organism>
<dbReference type="RefSeq" id="WP_153471633.1">
    <property type="nucleotide sequence ID" value="NZ_WBOF01000007.1"/>
</dbReference>
<protein>
    <submittedName>
        <fullName evidence="2">Uncharacterized protein</fullName>
    </submittedName>
</protein>
<evidence type="ECO:0000313" key="2">
    <source>
        <dbReference type="EMBL" id="MQS17874.1"/>
    </source>
</evidence>
<name>A0A6N7L5Z1_9ACTN</name>
<accession>A0A6N7L5Z1</accession>
<feature type="compositionally biased region" description="Pro residues" evidence="1">
    <location>
        <begin position="84"/>
        <end position="96"/>
    </location>
</feature>
<gene>
    <name evidence="2" type="ORF">F7Q99_38235</name>
</gene>
<dbReference type="EMBL" id="WBOF01000007">
    <property type="protein sequence ID" value="MQS17874.1"/>
    <property type="molecule type" value="Genomic_DNA"/>
</dbReference>
<dbReference type="Proteomes" id="UP000450000">
    <property type="component" value="Unassembled WGS sequence"/>
</dbReference>
<feature type="region of interest" description="Disordered" evidence="1">
    <location>
        <begin position="1"/>
        <end position="96"/>
    </location>
</feature>
<evidence type="ECO:0000313" key="3">
    <source>
        <dbReference type="Proteomes" id="UP000450000"/>
    </source>
</evidence>
<reference evidence="2 3" key="1">
    <citation type="submission" date="2019-09" db="EMBL/GenBank/DDBJ databases">
        <title>Genome Sequences of Streptomyces kaniharaensis ATCC 21070.</title>
        <authorList>
            <person name="Zhu W."/>
            <person name="De Crecy-Lagard V."/>
            <person name="Richards N.G."/>
        </authorList>
    </citation>
    <scope>NUCLEOTIDE SEQUENCE [LARGE SCALE GENOMIC DNA]</scope>
    <source>
        <strain evidence="2 3">SF-557</strain>
    </source>
</reference>
<feature type="compositionally biased region" description="Low complexity" evidence="1">
    <location>
        <begin position="10"/>
        <end position="35"/>
    </location>
</feature>
<comment type="caution">
    <text evidence="2">The sequence shown here is derived from an EMBL/GenBank/DDBJ whole genome shotgun (WGS) entry which is preliminary data.</text>
</comment>
<sequence length="96" mass="9833">MAGRIAAFFGLGSSNSGSGTSGGTSARSGRSSSRGWRPAVPLPGGREVHPAPAATDRSGRRVYSPDPYTGPNASATRRNFGRPGPWPEPPAGSPRE</sequence>